<dbReference type="Pfam" id="PF00534">
    <property type="entry name" value="Glycos_transf_1"/>
    <property type="match status" value="1"/>
</dbReference>
<name>A0ABS0BLI2_9PSED</name>
<protein>
    <submittedName>
        <fullName evidence="3">Glycosyltransferase family 4 protein</fullName>
    </submittedName>
</protein>
<evidence type="ECO:0000259" key="2">
    <source>
        <dbReference type="Pfam" id="PF00534"/>
    </source>
</evidence>
<dbReference type="PANTHER" id="PTHR46401">
    <property type="entry name" value="GLYCOSYLTRANSFERASE WBBK-RELATED"/>
    <property type="match status" value="1"/>
</dbReference>
<dbReference type="PANTHER" id="PTHR46401:SF2">
    <property type="entry name" value="GLYCOSYLTRANSFERASE WBBK-RELATED"/>
    <property type="match status" value="1"/>
</dbReference>
<dbReference type="Gene3D" id="3.40.50.2000">
    <property type="entry name" value="Glycogen Phosphorylase B"/>
    <property type="match status" value="1"/>
</dbReference>
<keyword evidence="1" id="KW-0808">Transferase</keyword>
<accession>A0ABS0BLI2</accession>
<feature type="domain" description="Glycosyl transferase family 1" evidence="2">
    <location>
        <begin position="284"/>
        <end position="404"/>
    </location>
</feature>
<evidence type="ECO:0000313" key="3">
    <source>
        <dbReference type="EMBL" id="MBF6033290.1"/>
    </source>
</evidence>
<proteinExistence type="predicted"/>
<sequence>MTTWFDVTTILAWRRPAVGIIRTETECAGYALEEVSNGASIKFCSFDSMSGFNEVSAVKVAETLKRISGDHAQTTVRISNSQPQKKALETRLKEIALRITSRLPSRVRGLLYQAFQRRRLAIVEALVSFRHFRLALSLFFKPANNKFVPARNKTNLSIEVNPFKKGDCYISVGLDWDNKDLPYLYRLKKHVGMRVVLCCYDIIPVRLPHLCVGDVAAKFANYFSDVAWCADQILCISEYTRTDLKLLLEELGAPVPDMLVIKLGGDILQQKSPVTSVEVLSLLQKKFILFVSTIERRKNHEVLYRAYTRLISKGVTDLPLLVFVGMPGWGVNDFLKDLELDPRVKEYIKVLSNVSDSDLVSLYRNCMFTLFPSLYEGWGLPVAESLAAGKYCLASNAASIPEVGGKLLDYIDPWDILSWESELEKYISDSEALRLKEQHIKCDYRIVPWAETARSIFSNAVK</sequence>
<keyword evidence="4" id="KW-1185">Reference proteome</keyword>
<dbReference type="SUPFAM" id="SSF53756">
    <property type="entry name" value="UDP-Glycosyltransferase/glycogen phosphorylase"/>
    <property type="match status" value="1"/>
</dbReference>
<gene>
    <name evidence="3" type="ORF">H8F23_08515</name>
</gene>
<dbReference type="RefSeq" id="WP_194934032.1">
    <property type="nucleotide sequence ID" value="NZ_JACOPX010000005.1"/>
</dbReference>
<reference evidence="3 4" key="1">
    <citation type="submission" date="2020-08" db="EMBL/GenBank/DDBJ databases">
        <title>Description of novel Pseudomonas species.</title>
        <authorList>
            <person name="Duman M."/>
            <person name="Mulet M."/>
            <person name="Altun S."/>
            <person name="Saticioglu I.B."/>
            <person name="Lalucat J."/>
            <person name="Garcia-Valdes E."/>
        </authorList>
    </citation>
    <scope>NUCLEOTIDE SEQUENCE [LARGE SCALE GENOMIC DNA]</scope>
    <source>
        <strain evidence="3 4">P155</strain>
    </source>
</reference>
<evidence type="ECO:0000313" key="4">
    <source>
        <dbReference type="Proteomes" id="UP000722111"/>
    </source>
</evidence>
<dbReference type="EMBL" id="JACOPX010000005">
    <property type="protein sequence ID" value="MBF6033290.1"/>
    <property type="molecule type" value="Genomic_DNA"/>
</dbReference>
<dbReference type="InterPro" id="IPR001296">
    <property type="entry name" value="Glyco_trans_1"/>
</dbReference>
<dbReference type="Proteomes" id="UP000722111">
    <property type="component" value="Unassembled WGS sequence"/>
</dbReference>
<dbReference type="CDD" id="cd03809">
    <property type="entry name" value="GT4_MtfB-like"/>
    <property type="match status" value="1"/>
</dbReference>
<comment type="caution">
    <text evidence="3">The sequence shown here is derived from an EMBL/GenBank/DDBJ whole genome shotgun (WGS) entry which is preliminary data.</text>
</comment>
<evidence type="ECO:0000256" key="1">
    <source>
        <dbReference type="ARBA" id="ARBA00022679"/>
    </source>
</evidence>
<organism evidence="3 4">
    <name type="scientific">Pseudomonas neuropathica</name>
    <dbReference type="NCBI Taxonomy" id="2730425"/>
    <lineage>
        <taxon>Bacteria</taxon>
        <taxon>Pseudomonadati</taxon>
        <taxon>Pseudomonadota</taxon>
        <taxon>Gammaproteobacteria</taxon>
        <taxon>Pseudomonadales</taxon>
        <taxon>Pseudomonadaceae</taxon>
        <taxon>Pseudomonas</taxon>
    </lineage>
</organism>